<feature type="compositionally biased region" description="Low complexity" evidence="1">
    <location>
        <begin position="68"/>
        <end position="85"/>
    </location>
</feature>
<evidence type="ECO:0000313" key="3">
    <source>
        <dbReference type="Proteomes" id="UP000436088"/>
    </source>
</evidence>
<dbReference type="Proteomes" id="UP000436088">
    <property type="component" value="Unassembled WGS sequence"/>
</dbReference>
<protein>
    <submittedName>
        <fullName evidence="2">Uncharacterized protein</fullName>
    </submittedName>
</protein>
<evidence type="ECO:0000256" key="1">
    <source>
        <dbReference type="SAM" id="MobiDB-lite"/>
    </source>
</evidence>
<feature type="region of interest" description="Disordered" evidence="1">
    <location>
        <begin position="1"/>
        <end position="36"/>
    </location>
</feature>
<name>A0A6A3CSR4_HIBSY</name>
<proteinExistence type="predicted"/>
<reference evidence="2" key="1">
    <citation type="submission" date="2019-09" db="EMBL/GenBank/DDBJ databases">
        <title>Draft genome information of white flower Hibiscus syriacus.</title>
        <authorList>
            <person name="Kim Y.-M."/>
        </authorList>
    </citation>
    <scope>NUCLEOTIDE SEQUENCE [LARGE SCALE GENOMIC DNA]</scope>
    <source>
        <strain evidence="2">YM2019G1</strain>
    </source>
</reference>
<dbReference type="AlphaFoldDB" id="A0A6A3CSR4"/>
<organism evidence="2 3">
    <name type="scientific">Hibiscus syriacus</name>
    <name type="common">Rose of Sharon</name>
    <dbReference type="NCBI Taxonomy" id="106335"/>
    <lineage>
        <taxon>Eukaryota</taxon>
        <taxon>Viridiplantae</taxon>
        <taxon>Streptophyta</taxon>
        <taxon>Embryophyta</taxon>
        <taxon>Tracheophyta</taxon>
        <taxon>Spermatophyta</taxon>
        <taxon>Magnoliopsida</taxon>
        <taxon>eudicotyledons</taxon>
        <taxon>Gunneridae</taxon>
        <taxon>Pentapetalae</taxon>
        <taxon>rosids</taxon>
        <taxon>malvids</taxon>
        <taxon>Malvales</taxon>
        <taxon>Malvaceae</taxon>
        <taxon>Malvoideae</taxon>
        <taxon>Hibiscus</taxon>
    </lineage>
</organism>
<comment type="caution">
    <text evidence="2">The sequence shown here is derived from an EMBL/GenBank/DDBJ whole genome shotgun (WGS) entry which is preliminary data.</text>
</comment>
<evidence type="ECO:0000313" key="2">
    <source>
        <dbReference type="EMBL" id="KAE8732350.1"/>
    </source>
</evidence>
<sequence length="122" mass="13226">MKQSTQNKDKESWNPSRVQEEAPPESAQHWPRTSHVEAFVATQRSDDRAHAGRWRRNVAEAEVLPEGVVASDAAPEAADAGGDAEGTAVEAFEDSDNDVLVVVDEEDGSLLFVALLVLLHHG</sequence>
<gene>
    <name evidence="2" type="ORF">F3Y22_tig00002237pilonHSYRG01890</name>
</gene>
<accession>A0A6A3CSR4</accession>
<keyword evidence="3" id="KW-1185">Reference proteome</keyword>
<dbReference type="EMBL" id="VEPZ02000167">
    <property type="protein sequence ID" value="KAE8732350.1"/>
    <property type="molecule type" value="Genomic_DNA"/>
</dbReference>
<feature type="region of interest" description="Disordered" evidence="1">
    <location>
        <begin position="64"/>
        <end position="85"/>
    </location>
</feature>